<comment type="caution">
    <text evidence="2">The sequence shown here is derived from an EMBL/GenBank/DDBJ whole genome shotgun (WGS) entry which is preliminary data.</text>
</comment>
<dbReference type="PROSITE" id="PS50879">
    <property type="entry name" value="RNASE_H_1"/>
    <property type="match status" value="1"/>
</dbReference>
<protein>
    <recommendedName>
        <fullName evidence="1">RNase H type-1 domain-containing protein</fullName>
    </recommendedName>
</protein>
<dbReference type="SUPFAM" id="SSF53098">
    <property type="entry name" value="Ribonuclease H-like"/>
    <property type="match status" value="1"/>
</dbReference>
<evidence type="ECO:0000259" key="1">
    <source>
        <dbReference type="PROSITE" id="PS50879"/>
    </source>
</evidence>
<sequence>MFRINGRWPALSLLGFRGLRTLTSPTRVAGRAGARRVSYQSSGPRRRSPLADTSFTSQAAGAAYVIFAPPDRVLAVGRYRLLRATSAYSAEVVAFREALRHLIAARYFESVALYTDCLSLLQALASPRNAEPHVLEIRALVRKLSRTAHVYLYHVPGHAGVFGNEVADFIAERAAHRGIEASLPLPFRAAGASYAGSFSCSGRLDGEQNTHAPNSSGG</sequence>
<dbReference type="Proteomes" id="UP000821837">
    <property type="component" value="Chromosome 3"/>
</dbReference>
<reference evidence="2" key="1">
    <citation type="journal article" date="2020" name="Cell">
        <title>Large-Scale Comparative Analyses of Tick Genomes Elucidate Their Genetic Diversity and Vector Capacities.</title>
        <authorList>
            <consortium name="Tick Genome and Microbiome Consortium (TIGMIC)"/>
            <person name="Jia N."/>
            <person name="Wang J."/>
            <person name="Shi W."/>
            <person name="Du L."/>
            <person name="Sun Y."/>
            <person name="Zhan W."/>
            <person name="Jiang J.F."/>
            <person name="Wang Q."/>
            <person name="Zhang B."/>
            <person name="Ji P."/>
            <person name="Bell-Sakyi L."/>
            <person name="Cui X.M."/>
            <person name="Yuan T.T."/>
            <person name="Jiang B.G."/>
            <person name="Yang W.F."/>
            <person name="Lam T.T."/>
            <person name="Chang Q.C."/>
            <person name="Ding S.J."/>
            <person name="Wang X.J."/>
            <person name="Zhu J.G."/>
            <person name="Ruan X.D."/>
            <person name="Zhao L."/>
            <person name="Wei J.T."/>
            <person name="Ye R.Z."/>
            <person name="Que T.C."/>
            <person name="Du C.H."/>
            <person name="Zhou Y.H."/>
            <person name="Cheng J.X."/>
            <person name="Dai P.F."/>
            <person name="Guo W.B."/>
            <person name="Han X.H."/>
            <person name="Huang E.J."/>
            <person name="Li L.F."/>
            <person name="Wei W."/>
            <person name="Gao Y.C."/>
            <person name="Liu J.Z."/>
            <person name="Shao H.Z."/>
            <person name="Wang X."/>
            <person name="Wang C.C."/>
            <person name="Yang T.C."/>
            <person name="Huo Q.B."/>
            <person name="Li W."/>
            <person name="Chen H.Y."/>
            <person name="Chen S.E."/>
            <person name="Zhou L.G."/>
            <person name="Ni X.B."/>
            <person name="Tian J.H."/>
            <person name="Sheng Y."/>
            <person name="Liu T."/>
            <person name="Pan Y.S."/>
            <person name="Xia L.Y."/>
            <person name="Li J."/>
            <person name="Zhao F."/>
            <person name="Cao W.C."/>
        </authorList>
    </citation>
    <scope>NUCLEOTIDE SEQUENCE</scope>
    <source>
        <strain evidence="2">Rsan-2018</strain>
    </source>
</reference>
<dbReference type="Gene3D" id="3.30.420.10">
    <property type="entry name" value="Ribonuclease H-like superfamily/Ribonuclease H"/>
    <property type="match status" value="1"/>
</dbReference>
<dbReference type="InterPro" id="IPR012337">
    <property type="entry name" value="RNaseH-like_sf"/>
</dbReference>
<dbReference type="AlphaFoldDB" id="A0A9D4Q4H1"/>
<dbReference type="InterPro" id="IPR036397">
    <property type="entry name" value="RNaseH_sf"/>
</dbReference>
<evidence type="ECO:0000313" key="3">
    <source>
        <dbReference type="Proteomes" id="UP000821837"/>
    </source>
</evidence>
<reference evidence="2" key="2">
    <citation type="submission" date="2021-09" db="EMBL/GenBank/DDBJ databases">
        <authorList>
            <person name="Jia N."/>
            <person name="Wang J."/>
            <person name="Shi W."/>
            <person name="Du L."/>
            <person name="Sun Y."/>
            <person name="Zhan W."/>
            <person name="Jiang J."/>
            <person name="Wang Q."/>
            <person name="Zhang B."/>
            <person name="Ji P."/>
            <person name="Sakyi L.B."/>
            <person name="Cui X."/>
            <person name="Yuan T."/>
            <person name="Jiang B."/>
            <person name="Yang W."/>
            <person name="Lam T.T.-Y."/>
            <person name="Chang Q."/>
            <person name="Ding S."/>
            <person name="Wang X."/>
            <person name="Zhu J."/>
            <person name="Ruan X."/>
            <person name="Zhao L."/>
            <person name="Wei J."/>
            <person name="Que T."/>
            <person name="Du C."/>
            <person name="Cheng J."/>
            <person name="Dai P."/>
            <person name="Han X."/>
            <person name="Huang E."/>
            <person name="Gao Y."/>
            <person name="Liu J."/>
            <person name="Shao H."/>
            <person name="Ye R."/>
            <person name="Li L."/>
            <person name="Wei W."/>
            <person name="Wang X."/>
            <person name="Wang C."/>
            <person name="Huo Q."/>
            <person name="Li W."/>
            <person name="Guo W."/>
            <person name="Chen H."/>
            <person name="Chen S."/>
            <person name="Zhou L."/>
            <person name="Zhou L."/>
            <person name="Ni X."/>
            <person name="Tian J."/>
            <person name="Zhou Y."/>
            <person name="Sheng Y."/>
            <person name="Liu T."/>
            <person name="Pan Y."/>
            <person name="Xia L."/>
            <person name="Li J."/>
            <person name="Zhao F."/>
            <person name="Cao W."/>
        </authorList>
    </citation>
    <scope>NUCLEOTIDE SEQUENCE</scope>
    <source>
        <strain evidence="2">Rsan-2018</strain>
        <tissue evidence="2">Larvae</tissue>
    </source>
</reference>
<dbReference type="InterPro" id="IPR002156">
    <property type="entry name" value="RNaseH_domain"/>
</dbReference>
<dbReference type="EMBL" id="JABSTV010001249">
    <property type="protein sequence ID" value="KAH7963892.1"/>
    <property type="molecule type" value="Genomic_DNA"/>
</dbReference>
<accession>A0A9D4Q4H1</accession>
<dbReference type="VEuPathDB" id="VectorBase:RSAN_037805"/>
<dbReference type="Pfam" id="PF00075">
    <property type="entry name" value="RNase_H"/>
    <property type="match status" value="1"/>
</dbReference>
<dbReference type="CDD" id="cd09276">
    <property type="entry name" value="Rnase_HI_RT_non_LTR"/>
    <property type="match status" value="1"/>
</dbReference>
<feature type="domain" description="RNase H type-1" evidence="1">
    <location>
        <begin position="48"/>
        <end position="176"/>
    </location>
</feature>
<proteinExistence type="predicted"/>
<evidence type="ECO:0000313" key="2">
    <source>
        <dbReference type="EMBL" id="KAH7963892.1"/>
    </source>
</evidence>
<organism evidence="2 3">
    <name type="scientific">Rhipicephalus sanguineus</name>
    <name type="common">Brown dog tick</name>
    <name type="synonym">Ixodes sanguineus</name>
    <dbReference type="NCBI Taxonomy" id="34632"/>
    <lineage>
        <taxon>Eukaryota</taxon>
        <taxon>Metazoa</taxon>
        <taxon>Ecdysozoa</taxon>
        <taxon>Arthropoda</taxon>
        <taxon>Chelicerata</taxon>
        <taxon>Arachnida</taxon>
        <taxon>Acari</taxon>
        <taxon>Parasitiformes</taxon>
        <taxon>Ixodida</taxon>
        <taxon>Ixodoidea</taxon>
        <taxon>Ixodidae</taxon>
        <taxon>Rhipicephalinae</taxon>
        <taxon>Rhipicephalus</taxon>
        <taxon>Rhipicephalus</taxon>
    </lineage>
</organism>
<dbReference type="GO" id="GO:0004523">
    <property type="term" value="F:RNA-DNA hybrid ribonuclease activity"/>
    <property type="evidence" value="ECO:0007669"/>
    <property type="project" value="InterPro"/>
</dbReference>
<gene>
    <name evidence="2" type="ORF">HPB52_023765</name>
</gene>
<name>A0A9D4Q4H1_RHISA</name>
<keyword evidence="3" id="KW-1185">Reference proteome</keyword>
<dbReference type="GO" id="GO:0003676">
    <property type="term" value="F:nucleic acid binding"/>
    <property type="evidence" value="ECO:0007669"/>
    <property type="project" value="InterPro"/>
</dbReference>